<accession>A0A3M7EWQ0</accession>
<evidence type="ECO:0000256" key="1">
    <source>
        <dbReference type="ARBA" id="ARBA00022603"/>
    </source>
</evidence>
<reference evidence="4 5" key="1">
    <citation type="journal article" date="2018" name="BMC Genomics">
        <title>Genomic evidence for intraspecific hybridization in a clonal and extremely halotolerant yeast.</title>
        <authorList>
            <person name="Gostincar C."/>
            <person name="Stajich J.E."/>
            <person name="Zupancic J."/>
            <person name="Zalar P."/>
            <person name="Gunde-Cimerman N."/>
        </authorList>
    </citation>
    <scope>NUCLEOTIDE SEQUENCE [LARGE SCALE GENOMIC DNA]</scope>
    <source>
        <strain evidence="4 5">EXF-171</strain>
    </source>
</reference>
<evidence type="ECO:0000256" key="2">
    <source>
        <dbReference type="ARBA" id="ARBA00022679"/>
    </source>
</evidence>
<dbReference type="GO" id="GO:0008168">
    <property type="term" value="F:methyltransferase activity"/>
    <property type="evidence" value="ECO:0007669"/>
    <property type="project" value="UniProtKB-KW"/>
</dbReference>
<sequence length="352" mass="39339">MRLAAFLVPCRYRSFDWTYASLPDMPQSYIHESMRTSMLPEHFHSSSRSESFRFRVHLHNLQSKVDIFKHHSTMPATTQDHWTAAKYQSAASFVPKLTTTVLSYLDIQPMDRILDIGCGDGQLTSQIAQATTQGHVLGLDASHSFITTANQVHSSPNCSYKLQDCTALSASSDAIGEGTWDKVFSNAALHWILRPTATRENVFREVHRALKPGGSFVFEMGGKGNVAEIQAAFTAALVHAGLSIEEAREACPWFFPSVQWMRETLEGVGLEVVKCESEYRPTKLNPEREDGSGGIEGWLRLMGARFLEAVDEGKREGVLKEVGDVLESVITREEDGSRWIGYVRLRAVARKK</sequence>
<keyword evidence="1" id="KW-0489">Methyltransferase</keyword>
<evidence type="ECO:0000313" key="5">
    <source>
        <dbReference type="Proteomes" id="UP000281468"/>
    </source>
</evidence>
<dbReference type="VEuPathDB" id="FungiDB:BTJ68_13564"/>
<dbReference type="SUPFAM" id="SSF53335">
    <property type="entry name" value="S-adenosyl-L-methionine-dependent methyltransferases"/>
    <property type="match status" value="1"/>
</dbReference>
<dbReference type="EMBL" id="QWIQ01000611">
    <property type="protein sequence ID" value="RMY80951.1"/>
    <property type="molecule type" value="Genomic_DNA"/>
</dbReference>
<protein>
    <recommendedName>
        <fullName evidence="3">Methyltransferase domain-containing protein</fullName>
    </recommendedName>
</protein>
<keyword evidence="2" id="KW-0808">Transferase</keyword>
<name>A0A3M7EWQ0_HORWE</name>
<dbReference type="GO" id="GO:0032259">
    <property type="term" value="P:methylation"/>
    <property type="evidence" value="ECO:0007669"/>
    <property type="project" value="UniProtKB-KW"/>
</dbReference>
<evidence type="ECO:0000259" key="3">
    <source>
        <dbReference type="Pfam" id="PF13649"/>
    </source>
</evidence>
<dbReference type="Proteomes" id="UP000281468">
    <property type="component" value="Unassembled WGS sequence"/>
</dbReference>
<proteinExistence type="predicted"/>
<dbReference type="Pfam" id="PF13649">
    <property type="entry name" value="Methyltransf_25"/>
    <property type="match status" value="1"/>
</dbReference>
<dbReference type="InterPro" id="IPR041698">
    <property type="entry name" value="Methyltransf_25"/>
</dbReference>
<gene>
    <name evidence="4" type="ORF">D0862_12533</name>
</gene>
<feature type="domain" description="Methyltransferase" evidence="3">
    <location>
        <begin position="113"/>
        <end position="214"/>
    </location>
</feature>
<dbReference type="PANTHER" id="PTHR43861:SF1">
    <property type="entry name" value="TRANS-ACONITATE 2-METHYLTRANSFERASE"/>
    <property type="match status" value="1"/>
</dbReference>
<dbReference type="CDD" id="cd02440">
    <property type="entry name" value="AdoMet_MTases"/>
    <property type="match status" value="1"/>
</dbReference>
<comment type="caution">
    <text evidence="4">The sequence shown here is derived from an EMBL/GenBank/DDBJ whole genome shotgun (WGS) entry which is preliminary data.</text>
</comment>
<dbReference type="InterPro" id="IPR029063">
    <property type="entry name" value="SAM-dependent_MTases_sf"/>
</dbReference>
<dbReference type="PANTHER" id="PTHR43861">
    <property type="entry name" value="TRANS-ACONITATE 2-METHYLTRANSFERASE-RELATED"/>
    <property type="match status" value="1"/>
</dbReference>
<evidence type="ECO:0000313" key="4">
    <source>
        <dbReference type="EMBL" id="RMY80951.1"/>
    </source>
</evidence>
<dbReference type="Gene3D" id="3.40.50.150">
    <property type="entry name" value="Vaccinia Virus protein VP39"/>
    <property type="match status" value="1"/>
</dbReference>
<organism evidence="4 5">
    <name type="scientific">Hortaea werneckii</name>
    <name type="common">Black yeast</name>
    <name type="synonym">Cladosporium werneckii</name>
    <dbReference type="NCBI Taxonomy" id="91943"/>
    <lineage>
        <taxon>Eukaryota</taxon>
        <taxon>Fungi</taxon>
        <taxon>Dikarya</taxon>
        <taxon>Ascomycota</taxon>
        <taxon>Pezizomycotina</taxon>
        <taxon>Dothideomycetes</taxon>
        <taxon>Dothideomycetidae</taxon>
        <taxon>Mycosphaerellales</taxon>
        <taxon>Teratosphaeriaceae</taxon>
        <taxon>Hortaea</taxon>
    </lineage>
</organism>
<dbReference type="AlphaFoldDB" id="A0A3M7EWQ0"/>